<feature type="region of interest" description="Disordered" evidence="12">
    <location>
        <begin position="1079"/>
        <end position="1162"/>
    </location>
</feature>
<evidence type="ECO:0000256" key="8">
    <source>
        <dbReference type="ARBA" id="ARBA00049003"/>
    </source>
</evidence>
<sequence>MDRSPPEAALLSNRTVSNSSKRRPVPSYIEQDSRPLSRSPVGWHSPSHTVAWDEMHGSTDDQSQQQGRHASGSSRQATPQANDRSHENEPPLLDFDDPLTSDKLILQHPRTADTTSLSQRRSISTASIDAASKRPLPNVPSPTPSRLSIAPIDTTSLSNAKRYVSAPSSASARRPIQSQPDATYKGLGLGLPPISAQANHDDAPRTAPLITTGVRLGVSHSMASGLAQFAHAPLSPEQTNTELPSPPLDAQQEQDRRQDLIGLGDLATPRWTSQIYERRWADRPVSTQSREGSPVSRPQTRSLYQADGALASARYPLSPQVPSKTASASSTPPLPQPKSDSSATSRRPSSASMGKERRSQPDETKAKKRASLTSPAALSQTVMRASRRSHEQSLHVNQQATSAEEIVDADRDMADALRKLDGLSAPHSATRRSKEDARRKSATPSLPVPVANMRRHSEAYHLPSSSTAAQQPGIKRTSSSSRATRDQPAATLPLPPTPNGGWPSSGESNQSVLLTESNSSSSSPRTMGGTSSLLLRSNSGTGSSLAGKRVSRYRTQSASSSATTAPAASPQYPSQALHKHEDDSRDTSLVLDDDGSTLAAQDGSALIPPVPPLPQHWEKERETAAHRLSMATGDHARSSALINDQARASMAGSPKDTSSRRTPTKKWSLTSALFTSLTSSGGSSAGSNNSKSPSLSRSTTSTTVNEPSFDPATLTLGKSTASKHKSLPAANILKPRRDRHASVRDVYSFEPSGVSGTSQYMTSSVSQGTGLARLAALSNDQQQDESPPLPQALTDPFDPATPTPPVPPTEEAERSGRKSILDFLSRRRKSVSYPAGSMQARAEPMPAPPAHLAASIGSGSNVTPTAAVSSPPIATSSVMGKVSERSRRLSVATTQLLRKRAKTVSQPSAPLAEAASPMAAVPVPSLPVPEFSSLQQDTLRATSHVSVQSQEPRQSGSTSLSPSQDVDALDANAIDDAQRASAYLAATPVVVTSSTTTRIPRAIARTGSLTRRTSQIAPATAVQGQGNAQNGMPSSHNALPDLPTDSNEVRSTMPAPKPPAPVSRSSLYLPTLSSRQKMVGQPAQVISGPSVKRSSVTLPAAGSTEKKVGRSMSQKLNVTSRFRTSVNLSSAGSSRPSSVASSLAGSSRGPTPQSTSSLEERDRLADQEMAEFVERQIHKRAQAGASRAELRQLCEFPGLAESLPARQPGDALLEWYSQLTPYEHDEVLEYDEVYFGGLKADKIAAVRTHTTQNYGFDDERGDYIVKSHDHVCFRYEIVGTLGKGSFGQVLQCRDHKTGQTVALKIIRNKKRFHHQALVEIKVLENLRKWDPDDECYVLKMTQHFEFRGHLCIVNELLGMNLYELIKANSFVGFSTNLIRRFATQILEALVLLRHHRVVHCDLKPENILLRHPTKSGVKVIDFGSSCFENEKIYTYIQSRFYRSPEVILGMDYHMAIDMFSLGAICAELYTGYPIFPGENEQEQLACIMEIMGLPERHIIDRASRRKLFLGRKRRPGTKNLAQVLNCDDELFVDFIARCLAWDPDRRIQPARALRHPFIRPDVVVPLPTVPIASTRLPRMSVPRDQLARLPTAPAAPVMASSATTGQLPSLTAGTNGNSSEMKGRLRAMSTAATASRLPRWTANIAPRPQQQQQQISQHLS</sequence>
<dbReference type="EMBL" id="BABT02000153">
    <property type="protein sequence ID" value="GAA98527.1"/>
    <property type="molecule type" value="Genomic_DNA"/>
</dbReference>
<evidence type="ECO:0000256" key="7">
    <source>
        <dbReference type="ARBA" id="ARBA00022840"/>
    </source>
</evidence>
<dbReference type="InterPro" id="IPR017441">
    <property type="entry name" value="Protein_kinase_ATP_BS"/>
</dbReference>
<evidence type="ECO:0000256" key="2">
    <source>
        <dbReference type="ARBA" id="ARBA00013203"/>
    </source>
</evidence>
<reference evidence="14 15" key="2">
    <citation type="journal article" date="2012" name="Open Biol.">
        <title>Characteristics of nucleosomes and linker DNA regions on the genome of the basidiomycete Mixia osmundae revealed by mono- and dinucleosome mapping.</title>
        <authorList>
            <person name="Nishida H."/>
            <person name="Kondo S."/>
            <person name="Matsumoto T."/>
            <person name="Suzuki Y."/>
            <person name="Yoshikawa H."/>
            <person name="Taylor T.D."/>
            <person name="Sugiyama J."/>
        </authorList>
    </citation>
    <scope>NUCLEOTIDE SEQUENCE [LARGE SCALE GENOMIC DNA]</scope>
    <source>
        <strain evidence="15">CBS 9802 / IAM 14324 / JCM 22182 / KY 12970</strain>
    </source>
</reference>
<feature type="compositionally biased region" description="Low complexity" evidence="12">
    <location>
        <begin position="322"/>
        <end position="331"/>
    </location>
</feature>
<dbReference type="Gene3D" id="3.30.10.30">
    <property type="entry name" value="DYRK"/>
    <property type="match status" value="1"/>
</dbReference>
<organism evidence="14 15">
    <name type="scientific">Mixia osmundae (strain CBS 9802 / IAM 14324 / JCM 22182 / KY 12970)</name>
    <dbReference type="NCBI Taxonomy" id="764103"/>
    <lineage>
        <taxon>Eukaryota</taxon>
        <taxon>Fungi</taxon>
        <taxon>Dikarya</taxon>
        <taxon>Basidiomycota</taxon>
        <taxon>Pucciniomycotina</taxon>
        <taxon>Mixiomycetes</taxon>
        <taxon>Mixiales</taxon>
        <taxon>Mixiaceae</taxon>
        <taxon>Mixia</taxon>
    </lineage>
</organism>
<feature type="region of interest" description="Disordered" evidence="12">
    <location>
        <begin position="678"/>
        <end position="743"/>
    </location>
</feature>
<evidence type="ECO:0000259" key="13">
    <source>
        <dbReference type="PROSITE" id="PS50011"/>
    </source>
</evidence>
<evidence type="ECO:0000256" key="4">
    <source>
        <dbReference type="ARBA" id="ARBA00022679"/>
    </source>
</evidence>
<feature type="region of interest" description="Disordered" evidence="12">
    <location>
        <begin position="1022"/>
        <end position="1064"/>
    </location>
</feature>
<dbReference type="GO" id="GO:0004712">
    <property type="term" value="F:protein serine/threonine/tyrosine kinase activity"/>
    <property type="evidence" value="ECO:0007669"/>
    <property type="project" value="UniProtKB-EC"/>
</dbReference>
<dbReference type="GO" id="GO:0005856">
    <property type="term" value="C:cytoskeleton"/>
    <property type="evidence" value="ECO:0007669"/>
    <property type="project" value="TreeGrafter"/>
</dbReference>
<keyword evidence="6" id="KW-0418">Kinase</keyword>
<dbReference type="CDD" id="cd14210">
    <property type="entry name" value="PKc_DYRK"/>
    <property type="match status" value="1"/>
</dbReference>
<dbReference type="InterPro" id="IPR000719">
    <property type="entry name" value="Prot_kinase_dom"/>
</dbReference>
<dbReference type="SMART" id="SM00220">
    <property type="entry name" value="S_TKc"/>
    <property type="match status" value="1"/>
</dbReference>
<keyword evidence="5 11" id="KW-0547">Nucleotide-binding</keyword>
<gene>
    <name evidence="14" type="primary">Mo05214</name>
    <name evidence="14" type="ORF">E5Q_05214</name>
</gene>
<feature type="region of interest" description="Disordered" evidence="12">
    <location>
        <begin position="1"/>
        <end position="188"/>
    </location>
</feature>
<dbReference type="PROSITE" id="PS00107">
    <property type="entry name" value="PROTEIN_KINASE_ATP"/>
    <property type="match status" value="1"/>
</dbReference>
<feature type="compositionally biased region" description="Basic and acidic residues" evidence="12">
    <location>
        <begin position="354"/>
        <end position="365"/>
    </location>
</feature>
<keyword evidence="3" id="KW-0723">Serine/threonine-protein kinase</keyword>
<comment type="catalytic activity">
    <reaction evidence="8">
        <text>L-seryl-[protein] + ATP = O-phospho-L-seryl-[protein] + ADP + H(+)</text>
        <dbReference type="Rhea" id="RHEA:17989"/>
        <dbReference type="Rhea" id="RHEA-COMP:9863"/>
        <dbReference type="Rhea" id="RHEA-COMP:11604"/>
        <dbReference type="ChEBI" id="CHEBI:15378"/>
        <dbReference type="ChEBI" id="CHEBI:29999"/>
        <dbReference type="ChEBI" id="CHEBI:30616"/>
        <dbReference type="ChEBI" id="CHEBI:83421"/>
        <dbReference type="ChEBI" id="CHEBI:456216"/>
        <dbReference type="EC" id="2.7.12.1"/>
    </reaction>
</comment>
<feature type="compositionally biased region" description="Low complexity" evidence="12">
    <location>
        <begin position="165"/>
        <end position="175"/>
    </location>
</feature>
<feature type="region of interest" description="Disordered" evidence="12">
    <location>
        <begin position="1592"/>
        <end position="1620"/>
    </location>
</feature>
<dbReference type="PROSITE" id="PS00108">
    <property type="entry name" value="PROTEIN_KINASE_ST"/>
    <property type="match status" value="1"/>
</dbReference>
<dbReference type="InterPro" id="IPR008271">
    <property type="entry name" value="Ser/Thr_kinase_AS"/>
</dbReference>
<feature type="region of interest" description="Disordered" evidence="12">
    <location>
        <begin position="778"/>
        <end position="817"/>
    </location>
</feature>
<feature type="compositionally biased region" description="Polar residues" evidence="12">
    <location>
        <begin position="1022"/>
        <end position="1037"/>
    </location>
</feature>
<accession>G7E6R7</accession>
<dbReference type="GO" id="GO:0004674">
    <property type="term" value="F:protein serine/threonine kinase activity"/>
    <property type="evidence" value="ECO:0007669"/>
    <property type="project" value="UniProtKB-KW"/>
</dbReference>
<comment type="catalytic activity">
    <reaction evidence="9">
        <text>L-threonyl-[protein] + ATP = O-phospho-L-threonyl-[protein] + ADP + H(+)</text>
        <dbReference type="Rhea" id="RHEA:46608"/>
        <dbReference type="Rhea" id="RHEA-COMP:11060"/>
        <dbReference type="Rhea" id="RHEA-COMP:11605"/>
        <dbReference type="ChEBI" id="CHEBI:15378"/>
        <dbReference type="ChEBI" id="CHEBI:30013"/>
        <dbReference type="ChEBI" id="CHEBI:30616"/>
        <dbReference type="ChEBI" id="CHEBI:61977"/>
        <dbReference type="ChEBI" id="CHEBI:456216"/>
        <dbReference type="EC" id="2.7.12.1"/>
    </reaction>
</comment>
<feature type="compositionally biased region" description="Polar residues" evidence="12">
    <location>
        <begin position="112"/>
        <end position="127"/>
    </location>
</feature>
<evidence type="ECO:0000256" key="9">
    <source>
        <dbReference type="ARBA" id="ARBA00049308"/>
    </source>
</evidence>
<evidence type="ECO:0000256" key="5">
    <source>
        <dbReference type="ARBA" id="ARBA00022741"/>
    </source>
</evidence>
<dbReference type="InParanoid" id="G7E6R7"/>
<comment type="catalytic activity">
    <reaction evidence="10">
        <text>L-tyrosyl-[protein] + ATP = O-phospho-L-tyrosyl-[protein] + ADP + H(+)</text>
        <dbReference type="Rhea" id="RHEA:10596"/>
        <dbReference type="Rhea" id="RHEA-COMP:10136"/>
        <dbReference type="Rhea" id="RHEA-COMP:20101"/>
        <dbReference type="ChEBI" id="CHEBI:15378"/>
        <dbReference type="ChEBI" id="CHEBI:30616"/>
        <dbReference type="ChEBI" id="CHEBI:46858"/>
        <dbReference type="ChEBI" id="CHEBI:61978"/>
        <dbReference type="ChEBI" id="CHEBI:456216"/>
        <dbReference type="EC" id="2.7.12.1"/>
    </reaction>
</comment>
<feature type="compositionally biased region" description="Low complexity" evidence="12">
    <location>
        <begin position="339"/>
        <end position="352"/>
    </location>
</feature>
<dbReference type="GO" id="GO:0005737">
    <property type="term" value="C:cytoplasm"/>
    <property type="evidence" value="ECO:0007669"/>
    <property type="project" value="TreeGrafter"/>
</dbReference>
<feature type="binding site" evidence="11">
    <location>
        <position position="1304"/>
    </location>
    <ligand>
        <name>ATP</name>
        <dbReference type="ChEBI" id="CHEBI:30616"/>
    </ligand>
</feature>
<proteinExistence type="inferred from homology"/>
<evidence type="ECO:0000313" key="15">
    <source>
        <dbReference type="Proteomes" id="UP000009131"/>
    </source>
</evidence>
<dbReference type="Gene3D" id="3.30.200.20">
    <property type="entry name" value="Phosphorylase Kinase, domain 1"/>
    <property type="match status" value="1"/>
</dbReference>
<evidence type="ECO:0000256" key="11">
    <source>
        <dbReference type="PROSITE-ProRule" id="PRU10141"/>
    </source>
</evidence>
<feature type="compositionally biased region" description="Basic and acidic residues" evidence="12">
    <location>
        <begin position="408"/>
        <end position="421"/>
    </location>
</feature>
<dbReference type="PANTHER" id="PTHR24058:SF22">
    <property type="entry name" value="DUAL SPECIFICITY TYROSINE-PHOSPHORYLATION-REGULATED KINASE 4"/>
    <property type="match status" value="1"/>
</dbReference>
<feature type="region of interest" description="Disordered" evidence="12">
    <location>
        <begin position="932"/>
        <end position="964"/>
    </location>
</feature>
<feature type="compositionally biased region" description="Polar residues" evidence="12">
    <location>
        <begin position="533"/>
        <end position="544"/>
    </location>
</feature>
<dbReference type="HOGENOM" id="CLU_003081_0_0_1"/>
<feature type="domain" description="Protein kinase" evidence="13">
    <location>
        <begin position="1275"/>
        <end position="1558"/>
    </location>
</feature>
<feature type="compositionally biased region" description="Pro residues" evidence="12">
    <location>
        <begin position="799"/>
        <end position="808"/>
    </location>
</feature>
<comment type="caution">
    <text evidence="14">The sequence shown here is derived from an EMBL/GenBank/DDBJ whole genome shotgun (WGS) entry which is preliminary data.</text>
</comment>
<feature type="compositionally biased region" description="Low complexity" evidence="12">
    <location>
        <begin position="1128"/>
        <end position="1149"/>
    </location>
</feature>
<dbReference type="Gene3D" id="1.10.510.10">
    <property type="entry name" value="Transferase(Phosphotransferase) domain 1"/>
    <property type="match status" value="1"/>
</dbReference>
<keyword evidence="4" id="KW-0808">Transferase</keyword>
<keyword evidence="15" id="KW-1185">Reference proteome</keyword>
<feature type="compositionally biased region" description="Polar residues" evidence="12">
    <location>
        <begin position="371"/>
        <end position="383"/>
    </location>
</feature>
<name>G7E6R7_MIXOS</name>
<evidence type="ECO:0000256" key="10">
    <source>
        <dbReference type="ARBA" id="ARBA00051680"/>
    </source>
</evidence>
<feature type="compositionally biased region" description="Polar residues" evidence="12">
    <location>
        <begin position="60"/>
        <end position="82"/>
    </location>
</feature>
<evidence type="ECO:0000313" key="14">
    <source>
        <dbReference type="EMBL" id="GAA98527.1"/>
    </source>
</evidence>
<feature type="compositionally biased region" description="Low complexity" evidence="12">
    <location>
        <begin position="678"/>
        <end position="703"/>
    </location>
</feature>
<evidence type="ECO:0000256" key="1">
    <source>
        <dbReference type="ARBA" id="ARBA00008867"/>
    </source>
</evidence>
<feature type="region of interest" description="Disordered" evidence="12">
    <location>
        <begin position="646"/>
        <end position="666"/>
    </location>
</feature>
<dbReference type="InterPro" id="IPR011009">
    <property type="entry name" value="Kinase-like_dom_sf"/>
</dbReference>
<dbReference type="PROSITE" id="PS50011">
    <property type="entry name" value="PROTEIN_KINASE_DOM"/>
    <property type="match status" value="1"/>
</dbReference>
<feature type="compositionally biased region" description="Polar residues" evidence="12">
    <location>
        <begin position="463"/>
        <end position="482"/>
    </location>
</feature>
<dbReference type="OrthoDB" id="9332038at2759"/>
<evidence type="ECO:0000256" key="3">
    <source>
        <dbReference type="ARBA" id="ARBA00022527"/>
    </source>
</evidence>
<keyword evidence="7 11" id="KW-0067">ATP-binding</keyword>
<feature type="region of interest" description="Disordered" evidence="12">
    <location>
        <begin position="318"/>
        <end position="615"/>
    </location>
</feature>
<protein>
    <recommendedName>
        <fullName evidence="2">dual-specificity kinase</fullName>
        <ecNumber evidence="2">2.7.12.1</ecNumber>
    </recommendedName>
</protein>
<dbReference type="EC" id="2.7.12.1" evidence="2"/>
<dbReference type="Pfam" id="PF00069">
    <property type="entry name" value="Pkinase"/>
    <property type="match status" value="1"/>
</dbReference>
<dbReference type="SUPFAM" id="SSF56112">
    <property type="entry name" value="Protein kinase-like (PK-like)"/>
    <property type="match status" value="1"/>
</dbReference>
<evidence type="ECO:0000256" key="12">
    <source>
        <dbReference type="SAM" id="MobiDB-lite"/>
    </source>
</evidence>
<dbReference type="eggNOG" id="KOG0667">
    <property type="taxonomic scope" value="Eukaryota"/>
</dbReference>
<feature type="compositionally biased region" description="Low complexity" evidence="12">
    <location>
        <begin position="555"/>
        <end position="576"/>
    </location>
</feature>
<dbReference type="GO" id="GO:0005524">
    <property type="term" value="F:ATP binding"/>
    <property type="evidence" value="ECO:0007669"/>
    <property type="project" value="UniProtKB-UniRule"/>
</dbReference>
<reference evidence="14 15" key="1">
    <citation type="journal article" date="2011" name="J. Gen. Appl. Microbiol.">
        <title>Draft genome sequencing of the enigmatic basidiomycete Mixia osmundae.</title>
        <authorList>
            <person name="Nishida H."/>
            <person name="Nagatsuka Y."/>
            <person name="Sugiyama J."/>
        </authorList>
    </citation>
    <scope>NUCLEOTIDE SEQUENCE [LARGE SCALE GENOMIC DNA]</scope>
    <source>
        <strain evidence="15">CBS 9802 / IAM 14324 / JCM 22182 / KY 12970</strain>
    </source>
</reference>
<dbReference type="PANTHER" id="PTHR24058">
    <property type="entry name" value="DUAL SPECIFICITY PROTEIN KINASE"/>
    <property type="match status" value="1"/>
</dbReference>
<feature type="compositionally biased region" description="Polar residues" evidence="12">
    <location>
        <begin position="1600"/>
        <end position="1620"/>
    </location>
</feature>
<comment type="similarity">
    <text evidence="1">Belongs to the protein kinase superfamily. CMGC Ser/Thr protein kinase family. MNB/DYRK subfamily.</text>
</comment>
<dbReference type="STRING" id="764103.G7E6R7"/>
<feature type="region of interest" description="Disordered" evidence="12">
    <location>
        <begin position="235"/>
        <end position="254"/>
    </location>
</feature>
<dbReference type="InterPro" id="IPR042521">
    <property type="entry name" value="DYRK"/>
</dbReference>
<dbReference type="InterPro" id="IPR050494">
    <property type="entry name" value="Ser_Thr_dual-spec_kinase"/>
</dbReference>
<dbReference type="Proteomes" id="UP000009131">
    <property type="component" value="Unassembled WGS sequence"/>
</dbReference>
<feature type="compositionally biased region" description="Low complexity" evidence="12">
    <location>
        <begin position="511"/>
        <end position="532"/>
    </location>
</feature>
<feature type="compositionally biased region" description="Polar residues" evidence="12">
    <location>
        <begin position="1111"/>
        <end position="1127"/>
    </location>
</feature>
<evidence type="ECO:0000256" key="6">
    <source>
        <dbReference type="ARBA" id="ARBA00022777"/>
    </source>
</evidence>